<evidence type="ECO:0000313" key="1">
    <source>
        <dbReference type="EMBL" id="SCZ80389.1"/>
    </source>
</evidence>
<keyword evidence="2" id="KW-1185">Reference proteome</keyword>
<sequence>MIKFEKIEGINDVLRGFDEVGTAAFDEIEKTTVSLAGRVMTAAKAKVPGPTGRKTGKWAHPAGNLEEKIRMKKPTEKQKAKAQVFSTVGFGAGAAYGVPVELGHKLFVHGQSKGQVKPAPAPTGFLRPAADMYKSTAADEIEKAINDAIGKW</sequence>
<accession>A0A1G5S4C7</accession>
<dbReference type="EMBL" id="FMWL01000012">
    <property type="protein sequence ID" value="SCZ80389.1"/>
    <property type="molecule type" value="Genomic_DNA"/>
</dbReference>
<organism evidence="1 2">
    <name type="scientific">Acidaminobacter hydrogenoformans DSM 2784</name>
    <dbReference type="NCBI Taxonomy" id="1120920"/>
    <lineage>
        <taxon>Bacteria</taxon>
        <taxon>Bacillati</taxon>
        <taxon>Bacillota</taxon>
        <taxon>Clostridia</taxon>
        <taxon>Peptostreptococcales</taxon>
        <taxon>Acidaminobacteraceae</taxon>
        <taxon>Acidaminobacter</taxon>
    </lineage>
</organism>
<protein>
    <recommendedName>
        <fullName evidence="3">Phage protein, HK97 gp10 family</fullName>
    </recommendedName>
</protein>
<dbReference type="Proteomes" id="UP000199208">
    <property type="component" value="Unassembled WGS sequence"/>
</dbReference>
<dbReference type="AlphaFoldDB" id="A0A1G5S4C7"/>
<gene>
    <name evidence="1" type="ORF">SAMN03080599_02246</name>
</gene>
<proteinExistence type="predicted"/>
<dbReference type="OrthoDB" id="886754at2"/>
<reference evidence="1 2" key="1">
    <citation type="submission" date="2016-10" db="EMBL/GenBank/DDBJ databases">
        <authorList>
            <person name="de Groot N.N."/>
        </authorList>
    </citation>
    <scope>NUCLEOTIDE SEQUENCE [LARGE SCALE GENOMIC DNA]</scope>
    <source>
        <strain evidence="1 2">DSM 2784</strain>
    </source>
</reference>
<evidence type="ECO:0008006" key="3">
    <source>
        <dbReference type="Google" id="ProtNLM"/>
    </source>
</evidence>
<dbReference type="RefSeq" id="WP_092591530.1">
    <property type="nucleotide sequence ID" value="NZ_FMWL01000012.1"/>
</dbReference>
<name>A0A1G5S4C7_9FIRM</name>
<evidence type="ECO:0000313" key="2">
    <source>
        <dbReference type="Proteomes" id="UP000199208"/>
    </source>
</evidence>
<dbReference type="STRING" id="1120920.SAMN03080599_02246"/>